<organism evidence="1 2">
    <name type="scientific">Acetobacterium malicum</name>
    <dbReference type="NCBI Taxonomy" id="52692"/>
    <lineage>
        <taxon>Bacteria</taxon>
        <taxon>Bacillati</taxon>
        <taxon>Bacillota</taxon>
        <taxon>Clostridia</taxon>
        <taxon>Eubacteriales</taxon>
        <taxon>Eubacteriaceae</taxon>
        <taxon>Acetobacterium</taxon>
    </lineage>
</organism>
<gene>
    <name evidence="1" type="ORF">GH811_18115</name>
</gene>
<reference evidence="1 2" key="1">
    <citation type="journal article" date="2020" name="mSystems">
        <title>Defining Genomic and Predicted Metabolic Features of the Acetobacterium Genus.</title>
        <authorList>
            <person name="Ross D.E."/>
            <person name="Marshall C.W."/>
            <person name="Gulliver D."/>
            <person name="May H.D."/>
            <person name="Norman R.S."/>
        </authorList>
    </citation>
    <scope>NUCLEOTIDE SEQUENCE [LARGE SCALE GENOMIC DNA]</scope>
    <source>
        <strain evidence="1 2">DSM 4132</strain>
    </source>
</reference>
<dbReference type="InterPro" id="IPR025518">
    <property type="entry name" value="DUF4406"/>
</dbReference>
<dbReference type="Pfam" id="PF14359">
    <property type="entry name" value="DUF4406"/>
    <property type="match status" value="1"/>
</dbReference>
<dbReference type="Proteomes" id="UP000622405">
    <property type="component" value="Unassembled WGS sequence"/>
</dbReference>
<evidence type="ECO:0000313" key="1">
    <source>
        <dbReference type="EMBL" id="MBC3901517.1"/>
    </source>
</evidence>
<accession>A0ABR6Z211</accession>
<evidence type="ECO:0000313" key="2">
    <source>
        <dbReference type="Proteomes" id="UP000622405"/>
    </source>
</evidence>
<comment type="caution">
    <text evidence="1">The sequence shown here is derived from an EMBL/GenBank/DDBJ whole genome shotgun (WGS) entry which is preliminary data.</text>
</comment>
<proteinExistence type="predicted"/>
<protein>
    <submittedName>
        <fullName evidence="1">DUF4406 domain-containing protein</fullName>
    </submittedName>
</protein>
<dbReference type="Gene3D" id="3.40.50.10400">
    <property type="entry name" value="Hypothetical protein PA1492"/>
    <property type="match status" value="1"/>
</dbReference>
<dbReference type="EMBL" id="WJBE01000030">
    <property type="protein sequence ID" value="MBC3901517.1"/>
    <property type="molecule type" value="Genomic_DNA"/>
</dbReference>
<name>A0ABR6Z211_9FIRM</name>
<sequence length="112" mass="12778">MIDIKKTYYLAHPCTTGGKSIEENKELENLAFEQLQEHYPGVKVIRPLVLIPENMEHQEAMLKCFKLLNRCDSAIFAGHWMISKGCQMELDFCLKNGKGIIEFGNLFSEVAV</sequence>
<keyword evidence="2" id="KW-1185">Reference proteome</keyword>
<dbReference type="RefSeq" id="WP_186895553.1">
    <property type="nucleotide sequence ID" value="NZ_WJBE01000030.1"/>
</dbReference>